<dbReference type="GO" id="GO:0005789">
    <property type="term" value="C:endoplasmic reticulum membrane"/>
    <property type="evidence" value="ECO:0007669"/>
    <property type="project" value="TreeGrafter"/>
</dbReference>
<dbReference type="InParanoid" id="A0A066WE61"/>
<dbReference type="Pfam" id="PF10681">
    <property type="entry name" value="Rot1"/>
    <property type="match status" value="1"/>
</dbReference>
<sequence length="210" mass="22549">MLRSFVGAAAAVLVGLAALPLASAGNLTSLEGTWSSGSGSVQTGLNFFNPATNTFTTPKAGGISYSFTGDGHWEQAKYMFNTSSAVNRCVTAYMIWQHGTYTINANGSLSLSPFPADGYMQMIDICGRQTIKMFSYNQFELIPQWYIYLDSAPGFLSAGSTAYALQMFQDGGDGQAGKAMAPLFLTARPANMLPTTQLHEQVINQAFRTT</sequence>
<protein>
    <submittedName>
        <fullName evidence="2">Uncharacterized protein</fullName>
    </submittedName>
</protein>
<reference evidence="2 3" key="1">
    <citation type="submission" date="2014-05" db="EMBL/GenBank/DDBJ databases">
        <title>Draft genome sequence of a rare smut relative, Tilletiaria anomala UBC 951.</title>
        <authorList>
            <consortium name="DOE Joint Genome Institute"/>
            <person name="Toome M."/>
            <person name="Kuo A."/>
            <person name="Henrissat B."/>
            <person name="Lipzen A."/>
            <person name="Tritt A."/>
            <person name="Yoshinaga Y."/>
            <person name="Zane M."/>
            <person name="Barry K."/>
            <person name="Grigoriev I.V."/>
            <person name="Spatafora J.W."/>
            <person name="Aimea M.C."/>
        </authorList>
    </citation>
    <scope>NUCLEOTIDE SEQUENCE [LARGE SCALE GENOMIC DNA]</scope>
    <source>
        <strain evidence="2 3">UBC 951</strain>
    </source>
</reference>
<dbReference type="GeneID" id="25266935"/>
<dbReference type="GO" id="GO:0051082">
    <property type="term" value="F:unfolded protein binding"/>
    <property type="evidence" value="ECO:0007669"/>
    <property type="project" value="TreeGrafter"/>
</dbReference>
<name>A0A066WE61_TILAU</name>
<feature type="chain" id="PRO_5001633744" evidence="1">
    <location>
        <begin position="25"/>
        <end position="210"/>
    </location>
</feature>
<dbReference type="FunCoup" id="A0A066WE61">
    <property type="interactions" value="59"/>
</dbReference>
<organism evidence="2 3">
    <name type="scientific">Tilletiaria anomala (strain ATCC 24038 / CBS 436.72 / UBC 951)</name>
    <dbReference type="NCBI Taxonomy" id="1037660"/>
    <lineage>
        <taxon>Eukaryota</taxon>
        <taxon>Fungi</taxon>
        <taxon>Dikarya</taxon>
        <taxon>Basidiomycota</taxon>
        <taxon>Ustilaginomycotina</taxon>
        <taxon>Exobasidiomycetes</taxon>
        <taxon>Georgefischeriales</taxon>
        <taxon>Tilletiariaceae</taxon>
        <taxon>Tilletiaria</taxon>
    </lineage>
</organism>
<dbReference type="EMBL" id="JMSN01000018">
    <property type="protein sequence ID" value="KDN50818.1"/>
    <property type="molecule type" value="Genomic_DNA"/>
</dbReference>
<dbReference type="InterPro" id="IPR019623">
    <property type="entry name" value="Rot1"/>
</dbReference>
<feature type="signal peptide" evidence="1">
    <location>
        <begin position="1"/>
        <end position="24"/>
    </location>
</feature>
<evidence type="ECO:0000313" key="2">
    <source>
        <dbReference type="EMBL" id="KDN50818.1"/>
    </source>
</evidence>
<accession>A0A066WE61</accession>
<comment type="caution">
    <text evidence="2">The sequence shown here is derived from an EMBL/GenBank/DDBJ whole genome shotgun (WGS) entry which is preliminary data.</text>
</comment>
<dbReference type="STRING" id="1037660.A0A066WE61"/>
<keyword evidence="1" id="KW-0732">Signal</keyword>
<dbReference type="Proteomes" id="UP000027361">
    <property type="component" value="Unassembled WGS sequence"/>
</dbReference>
<evidence type="ECO:0000313" key="3">
    <source>
        <dbReference type="Proteomes" id="UP000027361"/>
    </source>
</evidence>
<dbReference type="GO" id="GO:0006458">
    <property type="term" value="P:'de novo' protein folding"/>
    <property type="evidence" value="ECO:0007669"/>
    <property type="project" value="InterPro"/>
</dbReference>
<dbReference type="RefSeq" id="XP_013244570.1">
    <property type="nucleotide sequence ID" value="XM_013389116.1"/>
</dbReference>
<keyword evidence="3" id="KW-1185">Reference proteome</keyword>
<dbReference type="OrthoDB" id="5327821at2759"/>
<dbReference type="HOGENOM" id="CLU_071622_1_0_1"/>
<proteinExistence type="predicted"/>
<dbReference type="PANTHER" id="PTHR28090">
    <property type="entry name" value="PROTEIN ROT1"/>
    <property type="match status" value="1"/>
</dbReference>
<gene>
    <name evidence="2" type="ORF">K437DRAFT_282761</name>
</gene>
<dbReference type="AlphaFoldDB" id="A0A066WE61"/>
<dbReference type="PANTHER" id="PTHR28090:SF2">
    <property type="entry name" value="PROTEIN ROT1"/>
    <property type="match status" value="1"/>
</dbReference>
<evidence type="ECO:0000256" key="1">
    <source>
        <dbReference type="SAM" id="SignalP"/>
    </source>
</evidence>
<dbReference type="OMA" id="IWQHGKY"/>